<sequence>MDRRRFLLNAAAVGCSAAASPLITPVALAAAPWDTRLVVIILRGGVDGLDVIQPYGDPALAALRPNLPVGEAAGALDLDGFYSLHSGFSALKPMYDAGEFGAVHAVSTPYRGKRSHFDGQDILEAGLPGLGQGGLRDGWLNRMLQIIPGLEPEIAYAIGPEQLLVLTGEARAARWSPEAELRISANARALLNVVHHDDPLFRDASEDAIEIVEQIAAEAAAMEAAIEAGEPVDDGMMMGMAASQGGNRTTRSLAQFAASRLRRDTRIAAFSVNGWDSHARQSRQLDRRGSALAEVLITLKDGLGPVWDKTAVLCMTEFGRTARENGSQGTDHGTGGALFYAGGALRGGQVLGDWPGVGEGALYEGRDLLPTRDVRAYAAHAMRGLIGLDRAALEGVIFPGLEMGDAPRFVL</sequence>
<dbReference type="InterPro" id="IPR006311">
    <property type="entry name" value="TAT_signal"/>
</dbReference>
<dbReference type="AlphaFoldDB" id="A0A1Y5SRD9"/>
<protein>
    <recommendedName>
        <fullName evidence="4">DUF1501 domain-containing protein</fullName>
    </recommendedName>
</protein>
<feature type="signal peptide" evidence="1">
    <location>
        <begin position="1"/>
        <end position="29"/>
    </location>
</feature>
<feature type="chain" id="PRO_5012486758" description="DUF1501 domain-containing protein" evidence="1">
    <location>
        <begin position="30"/>
        <end position="411"/>
    </location>
</feature>
<name>A0A1Y5SRD9_9RHOB</name>
<evidence type="ECO:0008006" key="4">
    <source>
        <dbReference type="Google" id="ProtNLM"/>
    </source>
</evidence>
<evidence type="ECO:0000256" key="1">
    <source>
        <dbReference type="SAM" id="SignalP"/>
    </source>
</evidence>
<organism evidence="2 3">
    <name type="scientific">Pseudooctadecabacter jejudonensis</name>
    <dbReference type="NCBI Taxonomy" id="1391910"/>
    <lineage>
        <taxon>Bacteria</taxon>
        <taxon>Pseudomonadati</taxon>
        <taxon>Pseudomonadota</taxon>
        <taxon>Alphaproteobacteria</taxon>
        <taxon>Rhodobacterales</taxon>
        <taxon>Paracoccaceae</taxon>
        <taxon>Pseudooctadecabacter</taxon>
    </lineage>
</organism>
<evidence type="ECO:0000313" key="2">
    <source>
        <dbReference type="EMBL" id="SLN43481.1"/>
    </source>
</evidence>
<dbReference type="PROSITE" id="PS51318">
    <property type="entry name" value="TAT"/>
    <property type="match status" value="1"/>
</dbReference>
<proteinExistence type="predicted"/>
<keyword evidence="3" id="KW-1185">Reference proteome</keyword>
<dbReference type="OrthoDB" id="9779968at2"/>
<evidence type="ECO:0000313" key="3">
    <source>
        <dbReference type="Proteomes" id="UP000193623"/>
    </source>
</evidence>
<accession>A0A1Y5SRD9</accession>
<dbReference type="PANTHER" id="PTHR43737:SF1">
    <property type="entry name" value="DUF1501 DOMAIN-CONTAINING PROTEIN"/>
    <property type="match status" value="1"/>
</dbReference>
<reference evidence="2 3" key="1">
    <citation type="submission" date="2017-03" db="EMBL/GenBank/DDBJ databases">
        <authorList>
            <person name="Afonso C.L."/>
            <person name="Miller P.J."/>
            <person name="Scott M.A."/>
            <person name="Spackman E."/>
            <person name="Goraichik I."/>
            <person name="Dimitrov K.M."/>
            <person name="Suarez D.L."/>
            <person name="Swayne D.E."/>
        </authorList>
    </citation>
    <scope>NUCLEOTIDE SEQUENCE [LARGE SCALE GENOMIC DNA]</scope>
    <source>
        <strain evidence="2 3">CECT 8397</strain>
    </source>
</reference>
<keyword evidence="1" id="KW-0732">Signal</keyword>
<dbReference type="RefSeq" id="WP_085864639.1">
    <property type="nucleotide sequence ID" value="NZ_FWFT01000003.1"/>
</dbReference>
<gene>
    <name evidence="2" type="ORF">PSJ8397_02231</name>
</gene>
<dbReference type="PANTHER" id="PTHR43737">
    <property type="entry name" value="BLL7424 PROTEIN"/>
    <property type="match status" value="1"/>
</dbReference>
<dbReference type="Pfam" id="PF07394">
    <property type="entry name" value="DUF1501"/>
    <property type="match status" value="1"/>
</dbReference>
<dbReference type="InterPro" id="IPR010869">
    <property type="entry name" value="DUF1501"/>
</dbReference>
<dbReference type="EMBL" id="FWFT01000003">
    <property type="protein sequence ID" value="SLN43481.1"/>
    <property type="molecule type" value="Genomic_DNA"/>
</dbReference>
<dbReference type="Proteomes" id="UP000193623">
    <property type="component" value="Unassembled WGS sequence"/>
</dbReference>